<comment type="caution">
    <text evidence="1">The sequence shown here is derived from an EMBL/GenBank/DDBJ whole genome shotgun (WGS) entry which is preliminary data.</text>
</comment>
<accession>A0ACC2AML8</accession>
<dbReference type="Proteomes" id="UP001162992">
    <property type="component" value="Chromosome 20"/>
</dbReference>
<proteinExistence type="predicted"/>
<evidence type="ECO:0000313" key="1">
    <source>
        <dbReference type="EMBL" id="KAJ7518721.1"/>
    </source>
</evidence>
<name>A0ACC2AML8_DIPCM</name>
<evidence type="ECO:0000313" key="2">
    <source>
        <dbReference type="Proteomes" id="UP001162992"/>
    </source>
</evidence>
<organism evidence="1 2">
    <name type="scientific">Diphasiastrum complanatum</name>
    <name type="common">Issler's clubmoss</name>
    <name type="synonym">Lycopodium complanatum</name>
    <dbReference type="NCBI Taxonomy" id="34168"/>
    <lineage>
        <taxon>Eukaryota</taxon>
        <taxon>Viridiplantae</taxon>
        <taxon>Streptophyta</taxon>
        <taxon>Embryophyta</taxon>
        <taxon>Tracheophyta</taxon>
        <taxon>Lycopodiopsida</taxon>
        <taxon>Lycopodiales</taxon>
        <taxon>Lycopodiaceae</taxon>
        <taxon>Lycopodioideae</taxon>
        <taxon>Diphasiastrum</taxon>
    </lineage>
</organism>
<keyword evidence="2" id="KW-1185">Reference proteome</keyword>
<sequence length="252" mass="27210">MATPSSYVLRCRGSQCFIIPSKLSSAAALKYHDTIFFSHNADLSTPDVFHCINSLRISNGTGRKKTKYLKASAASAGSHHPIPANWWEQFLKSKSPNPPCLSEILWPSAGAFVSMAAMGLVDQILAPRGLTLTIAPFGAVCVLLFAAPNADASQKYNVMIAHMGCALIGVLALAVLGSGWMARSVALASSVAFMLCTHSFHPPAAGLPLLFIDAPKFHHLKWWYTFFPGAIGCLLLFLVQAGVEILKEKYQF</sequence>
<gene>
    <name evidence="1" type="ORF">O6H91_20G004900</name>
</gene>
<dbReference type="EMBL" id="CM055111">
    <property type="protein sequence ID" value="KAJ7518721.1"/>
    <property type="molecule type" value="Genomic_DNA"/>
</dbReference>
<protein>
    <submittedName>
        <fullName evidence="1">Uncharacterized protein</fullName>
    </submittedName>
</protein>
<reference evidence="2" key="1">
    <citation type="journal article" date="2024" name="Proc. Natl. Acad. Sci. U.S.A.">
        <title>Extraordinary preservation of gene collinearity over three hundred million years revealed in homosporous lycophytes.</title>
        <authorList>
            <person name="Li C."/>
            <person name="Wickell D."/>
            <person name="Kuo L.Y."/>
            <person name="Chen X."/>
            <person name="Nie B."/>
            <person name="Liao X."/>
            <person name="Peng D."/>
            <person name="Ji J."/>
            <person name="Jenkins J."/>
            <person name="Williams M."/>
            <person name="Shu S."/>
            <person name="Plott C."/>
            <person name="Barry K."/>
            <person name="Rajasekar S."/>
            <person name="Grimwood J."/>
            <person name="Han X."/>
            <person name="Sun S."/>
            <person name="Hou Z."/>
            <person name="He W."/>
            <person name="Dai G."/>
            <person name="Sun C."/>
            <person name="Schmutz J."/>
            <person name="Leebens-Mack J.H."/>
            <person name="Li F.W."/>
            <person name="Wang L."/>
        </authorList>
    </citation>
    <scope>NUCLEOTIDE SEQUENCE [LARGE SCALE GENOMIC DNA]</scope>
    <source>
        <strain evidence="2">cv. PW_Plant_1</strain>
    </source>
</reference>